<evidence type="ECO:0000256" key="1">
    <source>
        <dbReference type="ARBA" id="ARBA00004141"/>
    </source>
</evidence>
<feature type="transmembrane region" description="Helical" evidence="8">
    <location>
        <begin position="38"/>
        <end position="60"/>
    </location>
</feature>
<accession>A0A9X0D4G6</accession>
<comment type="caution">
    <text evidence="9">The sequence shown here is derived from an EMBL/GenBank/DDBJ whole genome shotgun (WGS) entry which is preliminary data.</text>
</comment>
<gene>
    <name evidence="9" type="ORF">OS493_003944</name>
</gene>
<dbReference type="GO" id="GO:0046964">
    <property type="term" value="F:3'-phosphoadenosine 5'-phosphosulfate transmembrane transporter activity"/>
    <property type="evidence" value="ECO:0007669"/>
    <property type="project" value="TreeGrafter"/>
</dbReference>
<feature type="transmembrane region" description="Helical" evidence="8">
    <location>
        <begin position="90"/>
        <end position="109"/>
    </location>
</feature>
<protein>
    <recommendedName>
        <fullName evidence="7">Adenosine 3'-phospho 5'-phosphosulfate transporter 2</fullName>
    </recommendedName>
</protein>
<organism evidence="9 10">
    <name type="scientific">Desmophyllum pertusum</name>
    <dbReference type="NCBI Taxonomy" id="174260"/>
    <lineage>
        <taxon>Eukaryota</taxon>
        <taxon>Metazoa</taxon>
        <taxon>Cnidaria</taxon>
        <taxon>Anthozoa</taxon>
        <taxon>Hexacorallia</taxon>
        <taxon>Scleractinia</taxon>
        <taxon>Caryophylliina</taxon>
        <taxon>Caryophylliidae</taxon>
        <taxon>Desmophyllum</taxon>
    </lineage>
</organism>
<dbReference type="PANTHER" id="PTHR10778:SF8">
    <property type="entry name" value="ADENOSINE 3'-PHOSPHO 5'-PHOSPHOSULFATE TRANSPORTER 2"/>
    <property type="match status" value="1"/>
</dbReference>
<feature type="transmembrane region" description="Helical" evidence="8">
    <location>
        <begin position="217"/>
        <end position="238"/>
    </location>
</feature>
<evidence type="ECO:0000256" key="4">
    <source>
        <dbReference type="ARBA" id="ARBA00022692"/>
    </source>
</evidence>
<feature type="transmembrane region" description="Helical" evidence="8">
    <location>
        <begin position="244"/>
        <end position="262"/>
    </location>
</feature>
<dbReference type="GO" id="GO:0000139">
    <property type="term" value="C:Golgi membrane"/>
    <property type="evidence" value="ECO:0007669"/>
    <property type="project" value="TreeGrafter"/>
</dbReference>
<evidence type="ECO:0000256" key="3">
    <source>
        <dbReference type="ARBA" id="ARBA00022448"/>
    </source>
</evidence>
<feature type="transmembrane region" description="Helical" evidence="8">
    <location>
        <begin position="121"/>
        <end position="138"/>
    </location>
</feature>
<dbReference type="PANTHER" id="PTHR10778">
    <property type="entry name" value="SOLUTE CARRIER FAMILY 35 MEMBER B"/>
    <property type="match status" value="1"/>
</dbReference>
<keyword evidence="10" id="KW-1185">Reference proteome</keyword>
<comment type="similarity">
    <text evidence="2">Belongs to the nucleotide-sugar transporter family. SLC35B subfamily.</text>
</comment>
<evidence type="ECO:0000256" key="7">
    <source>
        <dbReference type="ARBA" id="ARBA00039669"/>
    </source>
</evidence>
<evidence type="ECO:0000313" key="9">
    <source>
        <dbReference type="EMBL" id="KAJ7386982.1"/>
    </source>
</evidence>
<dbReference type="Proteomes" id="UP001163046">
    <property type="component" value="Unassembled WGS sequence"/>
</dbReference>
<sequence length="331" mass="36593">MKPFGWYLTLVQFAWYSVFGVFQTSLQWEKTRKIPLKTYSILAFLTVATMGLSNSSLSYLNYPTQVIFKCCKLIPVMVGGIIIQGKIYRLIDFLACLCMSIGLILFTLADSTVQPEFNHTGVVLISLALCADAVIGNVQEKAMKAHKSSNTEVVLYSYGIGFVYILIGLVFSGGLGPAFQFCAQNPVQTYGLSFIFSITGYLGITFVLTLVKAFGALVAVTVTTGRKAVTMVLSFIFFAKPFTINYLWSGFIVLLGIFLNVYSKNENTNQRVGCAARSKVFHVLFTQAEKNSAHGKCLMQHHQNVISPAFWTPLKSGHISKVDTSQKRTPL</sequence>
<dbReference type="Pfam" id="PF08449">
    <property type="entry name" value="UAA"/>
    <property type="match status" value="1"/>
</dbReference>
<dbReference type="AlphaFoldDB" id="A0A9X0D4G6"/>
<evidence type="ECO:0000256" key="5">
    <source>
        <dbReference type="ARBA" id="ARBA00022989"/>
    </source>
</evidence>
<keyword evidence="5 8" id="KW-1133">Transmembrane helix</keyword>
<evidence type="ECO:0000256" key="8">
    <source>
        <dbReference type="SAM" id="Phobius"/>
    </source>
</evidence>
<dbReference type="OrthoDB" id="438495at2759"/>
<keyword evidence="4 8" id="KW-0812">Transmembrane</keyword>
<comment type="subcellular location">
    <subcellularLocation>
        <location evidence="1">Membrane</location>
        <topology evidence="1">Multi-pass membrane protein</topology>
    </subcellularLocation>
</comment>
<evidence type="ECO:0000313" key="10">
    <source>
        <dbReference type="Proteomes" id="UP001163046"/>
    </source>
</evidence>
<keyword evidence="6 8" id="KW-0472">Membrane</keyword>
<evidence type="ECO:0000256" key="2">
    <source>
        <dbReference type="ARBA" id="ARBA00010694"/>
    </source>
</evidence>
<dbReference type="EMBL" id="MU825874">
    <property type="protein sequence ID" value="KAJ7386982.1"/>
    <property type="molecule type" value="Genomic_DNA"/>
</dbReference>
<dbReference type="GO" id="GO:0005789">
    <property type="term" value="C:endoplasmic reticulum membrane"/>
    <property type="evidence" value="ECO:0007669"/>
    <property type="project" value="TreeGrafter"/>
</dbReference>
<feature type="transmembrane region" description="Helical" evidence="8">
    <location>
        <begin position="158"/>
        <end position="179"/>
    </location>
</feature>
<evidence type="ECO:0000256" key="6">
    <source>
        <dbReference type="ARBA" id="ARBA00023136"/>
    </source>
</evidence>
<keyword evidence="3" id="KW-0813">Transport</keyword>
<reference evidence="9" key="1">
    <citation type="submission" date="2023-01" db="EMBL/GenBank/DDBJ databases">
        <title>Genome assembly of the deep-sea coral Lophelia pertusa.</title>
        <authorList>
            <person name="Herrera S."/>
            <person name="Cordes E."/>
        </authorList>
    </citation>
    <scope>NUCLEOTIDE SEQUENCE</scope>
    <source>
        <strain evidence="9">USNM1676648</strain>
        <tissue evidence="9">Polyp</tissue>
    </source>
</reference>
<proteinExistence type="inferred from homology"/>
<name>A0A9X0D4G6_9CNID</name>
<feature type="transmembrane region" description="Helical" evidence="8">
    <location>
        <begin position="191"/>
        <end position="210"/>
    </location>
</feature>
<feature type="transmembrane region" description="Helical" evidence="8">
    <location>
        <begin position="6"/>
        <end position="26"/>
    </location>
</feature>
<dbReference type="InterPro" id="IPR013657">
    <property type="entry name" value="SCL35B1-4/HUT1"/>
</dbReference>
<feature type="transmembrane region" description="Helical" evidence="8">
    <location>
        <begin position="66"/>
        <end position="83"/>
    </location>
</feature>